<organism evidence="1 2">
    <name type="scientific">Lysobacter hankyongensis</name>
    <dbReference type="NCBI Taxonomy" id="1176535"/>
    <lineage>
        <taxon>Bacteria</taxon>
        <taxon>Pseudomonadati</taxon>
        <taxon>Pseudomonadota</taxon>
        <taxon>Gammaproteobacteria</taxon>
        <taxon>Lysobacterales</taxon>
        <taxon>Lysobacteraceae</taxon>
        <taxon>Lysobacter</taxon>
    </lineage>
</organism>
<dbReference type="InterPro" id="IPR007344">
    <property type="entry name" value="GrpB/CoaE"/>
</dbReference>
<dbReference type="Proteomes" id="UP001499959">
    <property type="component" value="Unassembled WGS sequence"/>
</dbReference>
<proteinExistence type="predicted"/>
<name>A0ABP9C3L6_9GAMM</name>
<dbReference type="Pfam" id="PF04229">
    <property type="entry name" value="GrpB"/>
    <property type="match status" value="1"/>
</dbReference>
<dbReference type="RefSeq" id="WP_345304313.1">
    <property type="nucleotide sequence ID" value="NZ_BAABJE010000017.1"/>
</dbReference>
<keyword evidence="2" id="KW-1185">Reference proteome</keyword>
<evidence type="ECO:0000313" key="1">
    <source>
        <dbReference type="EMBL" id="GAA4802533.1"/>
    </source>
</evidence>
<protein>
    <recommendedName>
        <fullName evidence="3">GrpB family protein</fullName>
    </recommendedName>
</protein>
<dbReference type="Gene3D" id="3.30.460.10">
    <property type="entry name" value="Beta Polymerase, domain 2"/>
    <property type="match status" value="1"/>
</dbReference>
<evidence type="ECO:0008006" key="3">
    <source>
        <dbReference type="Google" id="ProtNLM"/>
    </source>
</evidence>
<evidence type="ECO:0000313" key="2">
    <source>
        <dbReference type="Proteomes" id="UP001499959"/>
    </source>
</evidence>
<dbReference type="InterPro" id="IPR043519">
    <property type="entry name" value="NT_sf"/>
</dbReference>
<dbReference type="PANTHER" id="PTHR34822:SF1">
    <property type="entry name" value="GRPB FAMILY PROTEIN"/>
    <property type="match status" value="1"/>
</dbReference>
<reference evidence="2" key="1">
    <citation type="journal article" date="2019" name="Int. J. Syst. Evol. Microbiol.">
        <title>The Global Catalogue of Microorganisms (GCM) 10K type strain sequencing project: providing services to taxonomists for standard genome sequencing and annotation.</title>
        <authorList>
            <consortium name="The Broad Institute Genomics Platform"/>
            <consortium name="The Broad Institute Genome Sequencing Center for Infectious Disease"/>
            <person name="Wu L."/>
            <person name="Ma J."/>
        </authorList>
    </citation>
    <scope>NUCLEOTIDE SEQUENCE [LARGE SCALE GENOMIC DNA]</scope>
    <source>
        <strain evidence="2">JCM 18204</strain>
    </source>
</reference>
<dbReference type="PANTHER" id="PTHR34822">
    <property type="entry name" value="GRPB DOMAIN PROTEIN (AFU_ORTHOLOGUE AFUA_1G01530)"/>
    <property type="match status" value="1"/>
</dbReference>
<accession>A0ABP9C3L6</accession>
<dbReference type="EMBL" id="BAABJE010000017">
    <property type="protein sequence ID" value="GAA4802533.1"/>
    <property type="molecule type" value="Genomic_DNA"/>
</dbReference>
<gene>
    <name evidence="1" type="ORF">GCM10023307_31560</name>
</gene>
<dbReference type="SUPFAM" id="SSF81301">
    <property type="entry name" value="Nucleotidyltransferase"/>
    <property type="match status" value="1"/>
</dbReference>
<comment type="caution">
    <text evidence="1">The sequence shown here is derived from an EMBL/GenBank/DDBJ whole genome shotgun (WGS) entry which is preliminary data.</text>
</comment>
<sequence>MSQVVVDPYSTRWPVVFDTVRDELSSALVPVEATIEHIGSTSVPGLAAKPVVDVLVGVRALADVESRIAALGACGYDYIRKYERELPMRRYFVKPSVSSLRIHVHAVERGSRLWREHRAFRDALRADAGLRARYQQLKLQLAAAHADDKSAYTAAKAPFIQSVLASLADAGERD</sequence>